<comment type="pathway">
    <text evidence="2">Amino-acid biosynthesis; L-histidine biosynthesis; L-histidine from 5-phospho-alpha-D-ribose 1-diphosphate: step 8/9.</text>
</comment>
<evidence type="ECO:0000256" key="12">
    <source>
        <dbReference type="PIRSR" id="PIRSR600760-2"/>
    </source>
</evidence>
<evidence type="ECO:0000256" key="3">
    <source>
        <dbReference type="ARBA" id="ARBA00009759"/>
    </source>
</evidence>
<dbReference type="InterPro" id="IPR020583">
    <property type="entry name" value="Inositol_monoP_metal-BS"/>
</dbReference>
<dbReference type="CDD" id="cd01641">
    <property type="entry name" value="Bacterial_IMPase_like_1"/>
    <property type="match status" value="1"/>
</dbReference>
<comment type="similarity">
    <text evidence="3">Belongs to the inositol monophosphatase superfamily.</text>
</comment>
<evidence type="ECO:0000256" key="5">
    <source>
        <dbReference type="ARBA" id="ARBA00022605"/>
    </source>
</evidence>
<dbReference type="PANTHER" id="PTHR43200:SF6">
    <property type="entry name" value="3'(2'),5'-BISPHOSPHATE NUCLEOTIDASE"/>
    <property type="match status" value="1"/>
</dbReference>
<dbReference type="UniPathway" id="UPA00031">
    <property type="reaction ID" value="UER00013"/>
</dbReference>
<dbReference type="HOGENOM" id="CLU_044118_4_1_5"/>
<dbReference type="InterPro" id="IPR011809">
    <property type="entry name" value="His_9_proposed"/>
</dbReference>
<dbReference type="Pfam" id="PF00459">
    <property type="entry name" value="Inositol_P"/>
    <property type="match status" value="1"/>
</dbReference>
<dbReference type="EC" id="3.1.3.15" evidence="4 11"/>
<dbReference type="Gene3D" id="3.40.190.80">
    <property type="match status" value="1"/>
</dbReference>
<keyword evidence="7" id="KW-0378">Hydrolase</keyword>
<organism evidence="13 14">
    <name type="scientific">Hyphomicrobium nitrativorans NL23</name>
    <dbReference type="NCBI Taxonomy" id="1029756"/>
    <lineage>
        <taxon>Bacteria</taxon>
        <taxon>Pseudomonadati</taxon>
        <taxon>Pseudomonadota</taxon>
        <taxon>Alphaproteobacteria</taxon>
        <taxon>Hyphomicrobiales</taxon>
        <taxon>Hyphomicrobiaceae</taxon>
        <taxon>Hyphomicrobium</taxon>
    </lineage>
</organism>
<dbReference type="STRING" id="1029756.W911_15355"/>
<evidence type="ECO:0000256" key="1">
    <source>
        <dbReference type="ARBA" id="ARBA00001946"/>
    </source>
</evidence>
<evidence type="ECO:0000256" key="11">
    <source>
        <dbReference type="NCBIfam" id="TIGR02067"/>
    </source>
</evidence>
<sequence>MSSRTNARFEDLLVLAHDLADRSRAVIRPYFRKRLDVADKGGPKGFDPVTKADQAAERAITRLIRERAPDHGVIGEEYGAQRPDAAYQWVVDPIDGTRSFITGVPMWGTLIGLLHEGEPVLGVMDQPFTGERFWSGKRGSHLQEAGGRARRIRTRACPRVKDAVLMTTSPDLLEPGAETEAFLRVKKDARMTRFGGDCYAYCMLAAGFVDVVVEAGLKSYDIAALIPIVERAGGRMTTWDGRPATEGGRIVAVGDPALHEKVMKLLNR</sequence>
<dbReference type="InterPro" id="IPR051090">
    <property type="entry name" value="Inositol_monoP_superfamily"/>
</dbReference>
<dbReference type="SUPFAM" id="SSF56655">
    <property type="entry name" value="Carbohydrate phosphatase"/>
    <property type="match status" value="1"/>
</dbReference>
<dbReference type="PRINTS" id="PR00377">
    <property type="entry name" value="IMPHPHTASES"/>
</dbReference>
<dbReference type="Proteomes" id="UP000018542">
    <property type="component" value="Chromosome"/>
</dbReference>
<comment type="catalytic activity">
    <reaction evidence="10">
        <text>L-histidinol phosphate + H2O = L-histidinol + phosphate</text>
        <dbReference type="Rhea" id="RHEA:14465"/>
        <dbReference type="ChEBI" id="CHEBI:15377"/>
        <dbReference type="ChEBI" id="CHEBI:43474"/>
        <dbReference type="ChEBI" id="CHEBI:57699"/>
        <dbReference type="ChEBI" id="CHEBI:57980"/>
        <dbReference type="EC" id="3.1.3.15"/>
    </reaction>
</comment>
<dbReference type="PROSITE" id="PS00629">
    <property type="entry name" value="IMP_1"/>
    <property type="match status" value="1"/>
</dbReference>
<keyword evidence="5" id="KW-0028">Amino-acid biosynthesis</keyword>
<reference evidence="13 14" key="1">
    <citation type="journal article" date="2014" name="Genome Announc.">
        <title>Complete Genome Sequence of Hyphomicrobium nitrativorans Strain NL23, a Denitrifying Bacterium Isolated from Biofilm of a Methanol-Fed Denitrification System Treating Seawater at the Montreal Biodome.</title>
        <authorList>
            <person name="Martineau C."/>
            <person name="Villeneuve C."/>
            <person name="Mauffrey F."/>
            <person name="Villemur R."/>
        </authorList>
    </citation>
    <scope>NUCLEOTIDE SEQUENCE [LARGE SCALE GENOMIC DNA]</scope>
    <source>
        <strain evidence="13">NL23</strain>
    </source>
</reference>
<evidence type="ECO:0000256" key="8">
    <source>
        <dbReference type="ARBA" id="ARBA00022842"/>
    </source>
</evidence>
<keyword evidence="6 12" id="KW-0479">Metal-binding</keyword>
<proteinExistence type="inferred from homology"/>
<dbReference type="NCBIfam" id="TIGR02067">
    <property type="entry name" value="his_9_HisN"/>
    <property type="match status" value="1"/>
</dbReference>
<dbReference type="PATRIC" id="fig|1029756.8.peg.3201"/>
<keyword evidence="8 12" id="KW-0460">Magnesium</keyword>
<dbReference type="GO" id="GO:0046872">
    <property type="term" value="F:metal ion binding"/>
    <property type="evidence" value="ECO:0007669"/>
    <property type="project" value="UniProtKB-KW"/>
</dbReference>
<dbReference type="PANTHER" id="PTHR43200">
    <property type="entry name" value="PHOSPHATASE"/>
    <property type="match status" value="1"/>
</dbReference>
<dbReference type="GO" id="GO:0004401">
    <property type="term" value="F:histidinol-phosphatase activity"/>
    <property type="evidence" value="ECO:0007669"/>
    <property type="project" value="UniProtKB-UniRule"/>
</dbReference>
<evidence type="ECO:0000256" key="2">
    <source>
        <dbReference type="ARBA" id="ARBA00004970"/>
    </source>
</evidence>
<keyword evidence="14" id="KW-1185">Reference proteome</keyword>
<dbReference type="OrthoDB" id="9785695at2"/>
<dbReference type="GO" id="GO:0000105">
    <property type="term" value="P:L-histidine biosynthetic process"/>
    <property type="evidence" value="ECO:0007669"/>
    <property type="project" value="UniProtKB-UniRule"/>
</dbReference>
<evidence type="ECO:0000256" key="7">
    <source>
        <dbReference type="ARBA" id="ARBA00022801"/>
    </source>
</evidence>
<keyword evidence="9" id="KW-0368">Histidine biosynthesis</keyword>
<gene>
    <name evidence="13" type="ORF">W911_15355</name>
</gene>
<evidence type="ECO:0000256" key="9">
    <source>
        <dbReference type="ARBA" id="ARBA00023102"/>
    </source>
</evidence>
<evidence type="ECO:0000256" key="10">
    <source>
        <dbReference type="ARBA" id="ARBA00049158"/>
    </source>
</evidence>
<dbReference type="FunFam" id="3.30.540.10:FF:000030">
    <property type="entry name" value="Inositol monophosphatase"/>
    <property type="match status" value="1"/>
</dbReference>
<dbReference type="EMBL" id="CP006912">
    <property type="protein sequence ID" value="AHB49463.1"/>
    <property type="molecule type" value="Genomic_DNA"/>
</dbReference>
<feature type="binding site" evidence="12">
    <location>
        <position position="221"/>
    </location>
    <ligand>
        <name>Mg(2+)</name>
        <dbReference type="ChEBI" id="CHEBI:18420"/>
        <label>1</label>
        <note>catalytic</note>
    </ligand>
</feature>
<evidence type="ECO:0000256" key="6">
    <source>
        <dbReference type="ARBA" id="ARBA00022723"/>
    </source>
</evidence>
<evidence type="ECO:0000313" key="14">
    <source>
        <dbReference type="Proteomes" id="UP000018542"/>
    </source>
</evidence>
<feature type="binding site" evidence="12">
    <location>
        <position position="92"/>
    </location>
    <ligand>
        <name>Mg(2+)</name>
        <dbReference type="ChEBI" id="CHEBI:18420"/>
        <label>1</label>
        <note>catalytic</note>
    </ligand>
</feature>
<accession>V5SFZ7</accession>
<comment type="cofactor">
    <cofactor evidence="1 12">
        <name>Mg(2+)</name>
        <dbReference type="ChEBI" id="CHEBI:18420"/>
    </cofactor>
</comment>
<evidence type="ECO:0000256" key="4">
    <source>
        <dbReference type="ARBA" id="ARBA00013085"/>
    </source>
</evidence>
<dbReference type="KEGG" id="hni:W911_15355"/>
<feature type="binding site" evidence="12">
    <location>
        <position position="94"/>
    </location>
    <ligand>
        <name>Mg(2+)</name>
        <dbReference type="ChEBI" id="CHEBI:18420"/>
        <label>1</label>
        <note>catalytic</note>
    </ligand>
</feature>
<feature type="binding site" evidence="12">
    <location>
        <position position="95"/>
    </location>
    <ligand>
        <name>Mg(2+)</name>
        <dbReference type="ChEBI" id="CHEBI:18420"/>
        <label>1</label>
        <note>catalytic</note>
    </ligand>
</feature>
<protein>
    <recommendedName>
        <fullName evidence="4 11">Histidinol-phosphatase</fullName>
        <ecNumber evidence="4 11">3.1.3.15</ecNumber>
    </recommendedName>
</protein>
<evidence type="ECO:0000313" key="13">
    <source>
        <dbReference type="EMBL" id="AHB49463.1"/>
    </source>
</evidence>
<feature type="binding site" evidence="12">
    <location>
        <position position="76"/>
    </location>
    <ligand>
        <name>Mg(2+)</name>
        <dbReference type="ChEBI" id="CHEBI:18420"/>
        <label>1</label>
        <note>catalytic</note>
    </ligand>
</feature>
<dbReference type="Gene3D" id="3.30.540.10">
    <property type="entry name" value="Fructose-1,6-Bisphosphatase, subunit A, domain 1"/>
    <property type="match status" value="1"/>
</dbReference>
<dbReference type="AlphaFoldDB" id="V5SFZ7"/>
<name>V5SFZ7_9HYPH</name>
<dbReference type="RefSeq" id="WP_023788375.1">
    <property type="nucleotide sequence ID" value="NC_022997.1"/>
</dbReference>
<dbReference type="InterPro" id="IPR000760">
    <property type="entry name" value="Inositol_monophosphatase-like"/>
</dbReference>